<dbReference type="AlphaFoldDB" id="A0AAV5MMF8"/>
<name>A0AAV5MMF8_9ROSI</name>
<protein>
    <submittedName>
        <fullName evidence="2">Uncharacterized protein</fullName>
    </submittedName>
</protein>
<evidence type="ECO:0000313" key="2">
    <source>
        <dbReference type="EMBL" id="GKV50730.1"/>
    </source>
</evidence>
<dbReference type="Proteomes" id="UP001054252">
    <property type="component" value="Unassembled WGS sequence"/>
</dbReference>
<comment type="caution">
    <text evidence="2">The sequence shown here is derived from an EMBL/GenBank/DDBJ whole genome shotgun (WGS) entry which is preliminary data.</text>
</comment>
<organism evidence="2 3">
    <name type="scientific">Rubroshorea leprosula</name>
    <dbReference type="NCBI Taxonomy" id="152421"/>
    <lineage>
        <taxon>Eukaryota</taxon>
        <taxon>Viridiplantae</taxon>
        <taxon>Streptophyta</taxon>
        <taxon>Embryophyta</taxon>
        <taxon>Tracheophyta</taxon>
        <taxon>Spermatophyta</taxon>
        <taxon>Magnoliopsida</taxon>
        <taxon>eudicotyledons</taxon>
        <taxon>Gunneridae</taxon>
        <taxon>Pentapetalae</taxon>
        <taxon>rosids</taxon>
        <taxon>malvids</taxon>
        <taxon>Malvales</taxon>
        <taxon>Dipterocarpaceae</taxon>
        <taxon>Rubroshorea</taxon>
    </lineage>
</organism>
<dbReference type="EMBL" id="BPVZ01000391">
    <property type="protein sequence ID" value="GKV50730.1"/>
    <property type="molecule type" value="Genomic_DNA"/>
</dbReference>
<proteinExistence type="predicted"/>
<feature type="region of interest" description="Disordered" evidence="1">
    <location>
        <begin position="27"/>
        <end position="49"/>
    </location>
</feature>
<reference evidence="2 3" key="1">
    <citation type="journal article" date="2021" name="Commun. Biol.">
        <title>The genome of Shorea leprosula (Dipterocarpaceae) highlights the ecological relevance of drought in aseasonal tropical rainforests.</title>
        <authorList>
            <person name="Ng K.K.S."/>
            <person name="Kobayashi M.J."/>
            <person name="Fawcett J.A."/>
            <person name="Hatakeyama M."/>
            <person name="Paape T."/>
            <person name="Ng C.H."/>
            <person name="Ang C.C."/>
            <person name="Tnah L.H."/>
            <person name="Lee C.T."/>
            <person name="Nishiyama T."/>
            <person name="Sese J."/>
            <person name="O'Brien M.J."/>
            <person name="Copetti D."/>
            <person name="Mohd Noor M.I."/>
            <person name="Ong R.C."/>
            <person name="Putra M."/>
            <person name="Sireger I.Z."/>
            <person name="Indrioko S."/>
            <person name="Kosugi Y."/>
            <person name="Izuno A."/>
            <person name="Isagi Y."/>
            <person name="Lee S.L."/>
            <person name="Shimizu K.K."/>
        </authorList>
    </citation>
    <scope>NUCLEOTIDE SEQUENCE [LARGE SCALE GENOMIC DNA]</scope>
    <source>
        <strain evidence="2">214</strain>
    </source>
</reference>
<accession>A0AAV5MMF8</accession>
<sequence length="49" mass="5254">MLLKGFPDKCNALKSLRNGALVMSPSAGWDTEREEHAKPLISEGLLDGG</sequence>
<keyword evidence="3" id="KW-1185">Reference proteome</keyword>
<evidence type="ECO:0000256" key="1">
    <source>
        <dbReference type="SAM" id="MobiDB-lite"/>
    </source>
</evidence>
<gene>
    <name evidence="2" type="ORF">SLEP1_g57428</name>
</gene>
<evidence type="ECO:0000313" key="3">
    <source>
        <dbReference type="Proteomes" id="UP001054252"/>
    </source>
</evidence>